<dbReference type="AlphaFoldDB" id="D7U604"/>
<protein>
    <submittedName>
        <fullName evidence="3">Uncharacterized protein</fullName>
    </submittedName>
</protein>
<keyword evidence="2" id="KW-0472">Membrane</keyword>
<keyword evidence="4" id="KW-1185">Reference proteome</keyword>
<gene>
    <name evidence="3" type="ordered locus">VIT_01s0146g00320</name>
</gene>
<dbReference type="Proteomes" id="UP000009183">
    <property type="component" value="Chromosome 1"/>
</dbReference>
<keyword evidence="2" id="KW-1133">Transmembrane helix</keyword>
<dbReference type="HOGENOM" id="CLU_2908650_0_0_1"/>
<name>D7U604_VITVI</name>
<evidence type="ECO:0000313" key="3">
    <source>
        <dbReference type="EMBL" id="CBI38173.3"/>
    </source>
</evidence>
<organism evidence="3 4">
    <name type="scientific">Vitis vinifera</name>
    <name type="common">Grape</name>
    <dbReference type="NCBI Taxonomy" id="29760"/>
    <lineage>
        <taxon>Eukaryota</taxon>
        <taxon>Viridiplantae</taxon>
        <taxon>Streptophyta</taxon>
        <taxon>Embryophyta</taxon>
        <taxon>Tracheophyta</taxon>
        <taxon>Spermatophyta</taxon>
        <taxon>Magnoliopsida</taxon>
        <taxon>eudicotyledons</taxon>
        <taxon>Gunneridae</taxon>
        <taxon>Pentapetalae</taxon>
        <taxon>rosids</taxon>
        <taxon>Vitales</taxon>
        <taxon>Vitaceae</taxon>
        <taxon>Viteae</taxon>
        <taxon>Vitis</taxon>
    </lineage>
</organism>
<feature type="region of interest" description="Disordered" evidence="1">
    <location>
        <begin position="40"/>
        <end position="62"/>
    </location>
</feature>
<evidence type="ECO:0000256" key="2">
    <source>
        <dbReference type="SAM" id="Phobius"/>
    </source>
</evidence>
<proteinExistence type="predicted"/>
<dbReference type="InParanoid" id="D7U604"/>
<keyword evidence="2" id="KW-0812">Transmembrane</keyword>
<dbReference type="PaxDb" id="29760-VIT_01s0146g00320.t01"/>
<accession>D7U604</accession>
<evidence type="ECO:0000256" key="1">
    <source>
        <dbReference type="SAM" id="MobiDB-lite"/>
    </source>
</evidence>
<reference evidence="4" key="1">
    <citation type="journal article" date="2007" name="Nature">
        <title>The grapevine genome sequence suggests ancestral hexaploidization in major angiosperm phyla.</title>
        <authorList>
            <consortium name="The French-Italian Public Consortium for Grapevine Genome Characterization."/>
            <person name="Jaillon O."/>
            <person name="Aury J.-M."/>
            <person name="Noel B."/>
            <person name="Policriti A."/>
            <person name="Clepet C."/>
            <person name="Casagrande A."/>
            <person name="Choisne N."/>
            <person name="Aubourg S."/>
            <person name="Vitulo N."/>
            <person name="Jubin C."/>
            <person name="Vezzi A."/>
            <person name="Legeai F."/>
            <person name="Hugueney P."/>
            <person name="Dasilva C."/>
            <person name="Horner D."/>
            <person name="Mica E."/>
            <person name="Jublot D."/>
            <person name="Poulain J."/>
            <person name="Bruyere C."/>
            <person name="Billault A."/>
            <person name="Segurens B."/>
            <person name="Gouyvenoux M."/>
            <person name="Ugarte E."/>
            <person name="Cattonaro F."/>
            <person name="Anthouard V."/>
            <person name="Vico V."/>
            <person name="Del Fabbro C."/>
            <person name="Alaux M."/>
            <person name="Di Gaspero G."/>
            <person name="Dumas V."/>
            <person name="Felice N."/>
            <person name="Paillard S."/>
            <person name="Juman I."/>
            <person name="Moroldo M."/>
            <person name="Scalabrin S."/>
            <person name="Canaguier A."/>
            <person name="Le Clainche I."/>
            <person name="Malacrida G."/>
            <person name="Durand E."/>
            <person name="Pesole G."/>
            <person name="Laucou V."/>
            <person name="Chatelet P."/>
            <person name="Merdinoglu D."/>
            <person name="Delledonne M."/>
            <person name="Pezzotti M."/>
            <person name="Lecharny A."/>
            <person name="Scarpelli C."/>
            <person name="Artiguenave F."/>
            <person name="Pe M.E."/>
            <person name="Valle G."/>
            <person name="Morgante M."/>
            <person name="Caboche M."/>
            <person name="Adam-Blondon A.-F."/>
            <person name="Weissenbach J."/>
            <person name="Quetier F."/>
            <person name="Wincker P."/>
        </authorList>
    </citation>
    <scope>NUCLEOTIDE SEQUENCE [LARGE SCALE GENOMIC DNA]</scope>
    <source>
        <strain evidence="4">cv. Pinot noir / PN40024</strain>
    </source>
</reference>
<sequence>MAIKVNHLLFYGLLALYIILISKTVGFTGLYMQKLQTRSPLVERRRAQSPPPPPNSPGSHNP</sequence>
<evidence type="ECO:0000313" key="4">
    <source>
        <dbReference type="Proteomes" id="UP000009183"/>
    </source>
</evidence>
<feature type="transmembrane region" description="Helical" evidence="2">
    <location>
        <begin position="12"/>
        <end position="32"/>
    </location>
</feature>
<dbReference type="EMBL" id="FN596513">
    <property type="protein sequence ID" value="CBI38173.3"/>
    <property type="molecule type" value="Genomic_DNA"/>
</dbReference>